<dbReference type="Proteomes" id="UP000198341">
    <property type="component" value="Chromosome 11"/>
</dbReference>
<keyword evidence="7" id="KW-0746">Sphingolipid metabolism</keyword>
<comment type="similarity">
    <text evidence="4">Belongs to the class-II pyridoxal-phosphate-dependent aminotransferase family. BioF subfamily.</text>
</comment>
<keyword evidence="6 8" id="KW-0663">Pyridoxal phosphate</keyword>
<dbReference type="SUPFAM" id="SSF53383">
    <property type="entry name" value="PLP-dependent transferases"/>
    <property type="match status" value="1"/>
</dbReference>
<name>K8EKY8_9CHLO</name>
<evidence type="ECO:0000313" key="11">
    <source>
        <dbReference type="EMBL" id="CCO18644.1"/>
    </source>
</evidence>
<evidence type="ECO:0000256" key="1">
    <source>
        <dbReference type="ARBA" id="ARBA00001933"/>
    </source>
</evidence>
<evidence type="ECO:0000256" key="5">
    <source>
        <dbReference type="ARBA" id="ARBA00022679"/>
    </source>
</evidence>
<comment type="pathway">
    <text evidence="2">Lipid metabolism; sphingolipid metabolism.</text>
</comment>
<evidence type="ECO:0000256" key="6">
    <source>
        <dbReference type="ARBA" id="ARBA00022898"/>
    </source>
</evidence>
<dbReference type="GO" id="GO:0030170">
    <property type="term" value="F:pyridoxal phosphate binding"/>
    <property type="evidence" value="ECO:0007669"/>
    <property type="project" value="InterPro"/>
</dbReference>
<dbReference type="InterPro" id="IPR015424">
    <property type="entry name" value="PyrdxlP-dep_Trfase"/>
</dbReference>
<keyword evidence="7" id="KW-0443">Lipid metabolism</keyword>
<evidence type="ECO:0000256" key="8">
    <source>
        <dbReference type="RuleBase" id="RU003693"/>
    </source>
</evidence>
<dbReference type="GeneID" id="19012699"/>
<dbReference type="InterPro" id="IPR004839">
    <property type="entry name" value="Aminotransferase_I/II_large"/>
</dbReference>
<dbReference type="UniPathway" id="UPA00222"/>
<dbReference type="RefSeq" id="XP_007510299.1">
    <property type="nucleotide sequence ID" value="XM_007510237.1"/>
</dbReference>
<evidence type="ECO:0000313" key="12">
    <source>
        <dbReference type="Proteomes" id="UP000198341"/>
    </source>
</evidence>
<evidence type="ECO:0000256" key="9">
    <source>
        <dbReference type="SAM" id="MobiDB-lite"/>
    </source>
</evidence>
<comment type="cofactor">
    <cofactor evidence="1 8">
        <name>pyridoxal 5'-phosphate</name>
        <dbReference type="ChEBI" id="CHEBI:597326"/>
    </cofactor>
</comment>
<dbReference type="GO" id="GO:0006665">
    <property type="term" value="P:sphingolipid metabolic process"/>
    <property type="evidence" value="ECO:0007669"/>
    <property type="project" value="UniProtKB-UniPathway"/>
</dbReference>
<evidence type="ECO:0000256" key="4">
    <source>
        <dbReference type="ARBA" id="ARBA00010008"/>
    </source>
</evidence>
<dbReference type="KEGG" id="bpg:Bathy11g00060"/>
<dbReference type="Gene3D" id="3.90.1150.10">
    <property type="entry name" value="Aspartate Aminotransferase, domain 1"/>
    <property type="match status" value="1"/>
</dbReference>
<dbReference type="GO" id="GO:0009102">
    <property type="term" value="P:biotin biosynthetic process"/>
    <property type="evidence" value="ECO:0007669"/>
    <property type="project" value="TreeGrafter"/>
</dbReference>
<dbReference type="PANTHER" id="PTHR13693">
    <property type="entry name" value="CLASS II AMINOTRANSFERASE/8-AMINO-7-OXONONANOATE SYNTHASE"/>
    <property type="match status" value="1"/>
</dbReference>
<evidence type="ECO:0000256" key="2">
    <source>
        <dbReference type="ARBA" id="ARBA00004760"/>
    </source>
</evidence>
<dbReference type="GO" id="GO:0016020">
    <property type="term" value="C:membrane"/>
    <property type="evidence" value="ECO:0007669"/>
    <property type="project" value="GOC"/>
</dbReference>
<dbReference type="InterPro" id="IPR001917">
    <property type="entry name" value="Aminotrans_II_pyridoxalP_BS"/>
</dbReference>
<dbReference type="GO" id="GO:0016740">
    <property type="term" value="F:transferase activity"/>
    <property type="evidence" value="ECO:0007669"/>
    <property type="project" value="UniProtKB-KW"/>
</dbReference>
<dbReference type="eggNOG" id="KOG1359">
    <property type="taxonomic scope" value="Eukaryota"/>
</dbReference>
<dbReference type="Pfam" id="PF00155">
    <property type="entry name" value="Aminotran_1_2"/>
    <property type="match status" value="1"/>
</dbReference>
<dbReference type="STRING" id="41875.K8EKY8"/>
<accession>K8EKY8</accession>
<dbReference type="InterPro" id="IPR015421">
    <property type="entry name" value="PyrdxlP-dep_Trfase_major"/>
</dbReference>
<dbReference type="InterPro" id="IPR050087">
    <property type="entry name" value="AON_synthase_class-II"/>
</dbReference>
<dbReference type="EMBL" id="FO082268">
    <property type="protein sequence ID" value="CCO18644.1"/>
    <property type="molecule type" value="Genomic_DNA"/>
</dbReference>
<keyword evidence="5" id="KW-0808">Transferase</keyword>
<dbReference type="PANTHER" id="PTHR13693:SF77">
    <property type="entry name" value="8-AMINO-7-OXONONANOATE SYNTHASE"/>
    <property type="match status" value="1"/>
</dbReference>
<gene>
    <name evidence="11" type="primary">KAPA-synthase</name>
    <name evidence="11" type="ordered locus">Bathy11g00060</name>
</gene>
<reference evidence="11 12" key="1">
    <citation type="submission" date="2011-10" db="EMBL/GenBank/DDBJ databases">
        <authorList>
            <person name="Genoscope - CEA"/>
        </authorList>
    </citation>
    <scope>NUCLEOTIDE SEQUENCE [LARGE SCALE GENOMIC DNA]</scope>
    <source>
        <strain evidence="11 12">RCC 1105</strain>
    </source>
</reference>
<comment type="pathway">
    <text evidence="3">Sphingolipid metabolism.</text>
</comment>
<dbReference type="OrthoDB" id="10263824at2759"/>
<protein>
    <submittedName>
        <fullName evidence="11">8-amino-7-oxononanoate synthase</fullName>
    </submittedName>
</protein>
<evidence type="ECO:0000256" key="3">
    <source>
        <dbReference type="ARBA" id="ARBA00004991"/>
    </source>
</evidence>
<dbReference type="PROSITE" id="PS00599">
    <property type="entry name" value="AA_TRANSFER_CLASS_2"/>
    <property type="match status" value="1"/>
</dbReference>
<feature type="region of interest" description="Disordered" evidence="9">
    <location>
        <begin position="1"/>
        <end position="23"/>
    </location>
</feature>
<evidence type="ECO:0000259" key="10">
    <source>
        <dbReference type="Pfam" id="PF00155"/>
    </source>
</evidence>
<proteinExistence type="inferred from homology"/>
<feature type="domain" description="Aminotransferase class I/classII large" evidence="10">
    <location>
        <begin position="135"/>
        <end position="515"/>
    </location>
</feature>
<sequence>MTSPPPPPLPPFRSNTSSSSSSSPYVAFVSEPWTIWMKETLSHLKSRGLLRDLKPLSLKTKLGVEEFYDTGRDASKSNISDVPTVSVDSVRARVDKETYERWLNNGSSSGITTTSSTTTTTTTDSSTKSDSFKVVTLFSSNDYLGLSANARVRRAFARAALEFGAGYRASQLIAGYTNYHRALEEKLANLERKSSCVLFPTGFAANISVLQTLAESVFIKRHDDSSLNDRVANVDSSTLEVEIFSDALNHASIVDGCRLAKARVSIFKHLDYDDLEARLKKSSAKRKIVVTDAIFSIDGDVANIKRLGSLKKNYPFLLIVDEAHSTLVYGEFGGGLAEAQDAQNDVDIAIGTLSKAIGAHGGFACCSEEMKSILLSRGRGQIYSTSLPAPIVVAAIEALDIALERPDLANKLWRNVHYFHNDVLRSKHNSNNAVTVKKNKIVSGCVQSAFDIRDSHIVPIFCGDEQTALRVAKHLLLRGFHAPAIRPPTVPDNECVIRLAINAMHTMKDLDELGAALNEAFSFSPGESIFTSRL</sequence>
<keyword evidence="12" id="KW-1185">Reference proteome</keyword>
<dbReference type="AlphaFoldDB" id="K8EKY8"/>
<dbReference type="Gene3D" id="3.40.640.10">
    <property type="entry name" value="Type I PLP-dependent aspartate aminotransferase-like (Major domain)"/>
    <property type="match status" value="1"/>
</dbReference>
<feature type="compositionally biased region" description="Pro residues" evidence="9">
    <location>
        <begin position="1"/>
        <end position="11"/>
    </location>
</feature>
<evidence type="ECO:0000256" key="7">
    <source>
        <dbReference type="ARBA" id="ARBA00022919"/>
    </source>
</evidence>
<dbReference type="InterPro" id="IPR015422">
    <property type="entry name" value="PyrdxlP-dep_Trfase_small"/>
</dbReference>
<organism evidence="11 12">
    <name type="scientific">Bathycoccus prasinos</name>
    <dbReference type="NCBI Taxonomy" id="41875"/>
    <lineage>
        <taxon>Eukaryota</taxon>
        <taxon>Viridiplantae</taxon>
        <taxon>Chlorophyta</taxon>
        <taxon>Mamiellophyceae</taxon>
        <taxon>Mamiellales</taxon>
        <taxon>Bathycoccaceae</taxon>
        <taxon>Bathycoccus</taxon>
    </lineage>
</organism>